<organism evidence="3 4">
    <name type="scientific">Solanum commersonii</name>
    <name type="common">Commerson's wild potato</name>
    <name type="synonym">Commerson's nightshade</name>
    <dbReference type="NCBI Taxonomy" id="4109"/>
    <lineage>
        <taxon>Eukaryota</taxon>
        <taxon>Viridiplantae</taxon>
        <taxon>Streptophyta</taxon>
        <taxon>Embryophyta</taxon>
        <taxon>Tracheophyta</taxon>
        <taxon>Spermatophyta</taxon>
        <taxon>Magnoliopsida</taxon>
        <taxon>eudicotyledons</taxon>
        <taxon>Gunneridae</taxon>
        <taxon>Pentapetalae</taxon>
        <taxon>asterids</taxon>
        <taxon>lamiids</taxon>
        <taxon>Solanales</taxon>
        <taxon>Solanaceae</taxon>
        <taxon>Solanoideae</taxon>
        <taxon>Solaneae</taxon>
        <taxon>Solanum</taxon>
    </lineage>
</organism>
<dbReference type="EMBL" id="JACXVP010000005">
    <property type="protein sequence ID" value="KAG5607062.1"/>
    <property type="molecule type" value="Genomic_DNA"/>
</dbReference>
<keyword evidence="1" id="KW-1071">Ligand-gated ion channel</keyword>
<evidence type="ECO:0008006" key="5">
    <source>
        <dbReference type="Google" id="ProtNLM"/>
    </source>
</evidence>
<dbReference type="Gene3D" id="2.60.120.10">
    <property type="entry name" value="Jelly Rolls"/>
    <property type="match status" value="1"/>
</dbReference>
<dbReference type="Proteomes" id="UP000824120">
    <property type="component" value="Chromosome 5"/>
</dbReference>
<keyword evidence="1" id="KW-0406">Ion transport</keyword>
<name>A0A9J5Z7W0_SOLCO</name>
<dbReference type="OrthoDB" id="1215227at2759"/>
<accession>A0A9J5Z7W0</accession>
<dbReference type="InterPro" id="IPR014710">
    <property type="entry name" value="RmlC-like_jellyroll"/>
</dbReference>
<dbReference type="PANTHER" id="PTHR45651">
    <property type="entry name" value="CYCLIC NUCLEOTIDE-GATED ION CHANNEL 15-RELATED-RELATED"/>
    <property type="match status" value="1"/>
</dbReference>
<protein>
    <recommendedName>
        <fullName evidence="5">Cyclic nucleotide-binding domain-containing protein</fullName>
    </recommendedName>
</protein>
<keyword evidence="4" id="KW-1185">Reference proteome</keyword>
<dbReference type="PANTHER" id="PTHR45651:SF76">
    <property type="entry name" value="CYCLIC NUCLEOTIDE-GATED ION CHANNEL 1-LIKE"/>
    <property type="match status" value="1"/>
</dbReference>
<dbReference type="AlphaFoldDB" id="A0A9J5Z7W0"/>
<proteinExistence type="predicted"/>
<dbReference type="SUPFAM" id="SSF51206">
    <property type="entry name" value="cAMP-binding domain-like"/>
    <property type="match status" value="1"/>
</dbReference>
<sequence length="98" mass="10785">MHFLMRGAVSSMTTNGGQNGFFNSVHLKAGDFCGNELLTWAITPHSSSSRLPVSTRTVKAETDIEAFALTADDLKFVVSQFTRLHSKQLQHTFKKAPS</sequence>
<keyword evidence="1" id="KW-0813">Transport</keyword>
<reference evidence="3 4" key="1">
    <citation type="submission" date="2020-09" db="EMBL/GenBank/DDBJ databases">
        <title>De no assembly of potato wild relative species, Solanum commersonii.</title>
        <authorList>
            <person name="Cho K."/>
        </authorList>
    </citation>
    <scope>NUCLEOTIDE SEQUENCE [LARGE SCALE GENOMIC DNA]</scope>
    <source>
        <strain evidence="3">LZ3.2</strain>
        <tissue evidence="3">Leaf</tissue>
    </source>
</reference>
<evidence type="ECO:0000256" key="2">
    <source>
        <dbReference type="ARBA" id="ARBA00023303"/>
    </source>
</evidence>
<gene>
    <name evidence="3" type="ORF">H5410_028554</name>
</gene>
<evidence type="ECO:0000313" key="3">
    <source>
        <dbReference type="EMBL" id="KAG5607062.1"/>
    </source>
</evidence>
<keyword evidence="2" id="KW-0407">Ion channel</keyword>
<comment type="caution">
    <text evidence="3">The sequence shown here is derived from an EMBL/GenBank/DDBJ whole genome shotgun (WGS) entry which is preliminary data.</text>
</comment>
<dbReference type="GO" id="GO:0016020">
    <property type="term" value="C:membrane"/>
    <property type="evidence" value="ECO:0007669"/>
    <property type="project" value="UniProtKB-SubCell"/>
</dbReference>
<dbReference type="GO" id="GO:0034220">
    <property type="term" value="P:monoatomic ion transmembrane transport"/>
    <property type="evidence" value="ECO:0007669"/>
    <property type="project" value="UniProtKB-KW"/>
</dbReference>
<evidence type="ECO:0000256" key="1">
    <source>
        <dbReference type="ARBA" id="ARBA00023286"/>
    </source>
</evidence>
<dbReference type="InterPro" id="IPR018490">
    <property type="entry name" value="cNMP-bd_dom_sf"/>
</dbReference>
<evidence type="ECO:0000313" key="4">
    <source>
        <dbReference type="Proteomes" id="UP000824120"/>
    </source>
</evidence>